<evidence type="ECO:0000313" key="3">
    <source>
        <dbReference type="Proteomes" id="UP000287651"/>
    </source>
</evidence>
<evidence type="ECO:0000313" key="2">
    <source>
        <dbReference type="EMBL" id="RRT42232.1"/>
    </source>
</evidence>
<sequence length="96" mass="10961">MRNGKGEEEEEERKRRRRRGGSSGDGEEVKEWRGGRVPGGPSTVEEGRRWAGLSVNRQWCELSHSSALCVQTLKLFLERRTGLSDRELSASPFTEW</sequence>
<organism evidence="2 3">
    <name type="scientific">Ensete ventricosum</name>
    <name type="common">Abyssinian banana</name>
    <name type="synonym">Musa ensete</name>
    <dbReference type="NCBI Taxonomy" id="4639"/>
    <lineage>
        <taxon>Eukaryota</taxon>
        <taxon>Viridiplantae</taxon>
        <taxon>Streptophyta</taxon>
        <taxon>Embryophyta</taxon>
        <taxon>Tracheophyta</taxon>
        <taxon>Spermatophyta</taxon>
        <taxon>Magnoliopsida</taxon>
        <taxon>Liliopsida</taxon>
        <taxon>Zingiberales</taxon>
        <taxon>Musaceae</taxon>
        <taxon>Ensete</taxon>
    </lineage>
</organism>
<name>A0A426XS22_ENSVE</name>
<gene>
    <name evidence="2" type="ORF">B296_00057281</name>
</gene>
<feature type="region of interest" description="Disordered" evidence="1">
    <location>
        <begin position="1"/>
        <end position="47"/>
    </location>
</feature>
<evidence type="ECO:0000256" key="1">
    <source>
        <dbReference type="SAM" id="MobiDB-lite"/>
    </source>
</evidence>
<accession>A0A426XS22</accession>
<dbReference type="AlphaFoldDB" id="A0A426XS22"/>
<dbReference type="EMBL" id="AMZH03017987">
    <property type="protein sequence ID" value="RRT42232.1"/>
    <property type="molecule type" value="Genomic_DNA"/>
</dbReference>
<dbReference type="Proteomes" id="UP000287651">
    <property type="component" value="Unassembled WGS sequence"/>
</dbReference>
<reference evidence="2 3" key="1">
    <citation type="journal article" date="2014" name="Agronomy (Basel)">
        <title>A Draft Genome Sequence for Ensete ventricosum, the Drought-Tolerant Tree Against Hunger.</title>
        <authorList>
            <person name="Harrison J."/>
            <person name="Moore K.A."/>
            <person name="Paszkiewicz K."/>
            <person name="Jones T."/>
            <person name="Grant M."/>
            <person name="Ambacheew D."/>
            <person name="Muzemil S."/>
            <person name="Studholme D.J."/>
        </authorList>
    </citation>
    <scope>NUCLEOTIDE SEQUENCE [LARGE SCALE GENOMIC DNA]</scope>
</reference>
<comment type="caution">
    <text evidence="2">The sequence shown here is derived from an EMBL/GenBank/DDBJ whole genome shotgun (WGS) entry which is preliminary data.</text>
</comment>
<proteinExistence type="predicted"/>
<protein>
    <submittedName>
        <fullName evidence="2">Uncharacterized protein</fullName>
    </submittedName>
</protein>